<dbReference type="InterPro" id="IPR012340">
    <property type="entry name" value="NA-bd_OB-fold"/>
</dbReference>
<dbReference type="Pfam" id="PF17191">
    <property type="entry name" value="RecG_wedge"/>
    <property type="match status" value="1"/>
</dbReference>
<organism evidence="18 19">
    <name type="scientific">Candidatus Dojkabacteria bacterium</name>
    <dbReference type="NCBI Taxonomy" id="2099670"/>
    <lineage>
        <taxon>Bacteria</taxon>
        <taxon>Candidatus Dojkabacteria</taxon>
    </lineage>
</organism>
<dbReference type="InterPro" id="IPR027417">
    <property type="entry name" value="P-loop_NTPase"/>
</dbReference>
<dbReference type="GO" id="GO:0006281">
    <property type="term" value="P:DNA repair"/>
    <property type="evidence" value="ECO:0007669"/>
    <property type="project" value="UniProtKB-UniRule"/>
</dbReference>
<evidence type="ECO:0000256" key="9">
    <source>
        <dbReference type="ARBA" id="ARBA00023172"/>
    </source>
</evidence>
<comment type="similarity">
    <text evidence="1 15">Belongs to the helicase family. RecG subfamily.</text>
</comment>
<dbReference type="EC" id="5.6.2.4" evidence="13 15"/>
<keyword evidence="3 15" id="KW-0547">Nucleotide-binding</keyword>
<dbReference type="SMART" id="SM00487">
    <property type="entry name" value="DEXDc"/>
    <property type="match status" value="1"/>
</dbReference>
<evidence type="ECO:0000256" key="7">
    <source>
        <dbReference type="ARBA" id="ARBA00022840"/>
    </source>
</evidence>
<dbReference type="InterPro" id="IPR045562">
    <property type="entry name" value="RecG_dom3_C"/>
</dbReference>
<dbReference type="AlphaFoldDB" id="A0A955L740"/>
<evidence type="ECO:0000256" key="1">
    <source>
        <dbReference type="ARBA" id="ARBA00007504"/>
    </source>
</evidence>
<dbReference type="InterPro" id="IPR033454">
    <property type="entry name" value="RecG_wedge"/>
</dbReference>
<dbReference type="GO" id="GO:0043138">
    <property type="term" value="F:3'-5' DNA helicase activity"/>
    <property type="evidence" value="ECO:0007669"/>
    <property type="project" value="UniProtKB-EC"/>
</dbReference>
<evidence type="ECO:0000313" key="19">
    <source>
        <dbReference type="Proteomes" id="UP000754563"/>
    </source>
</evidence>
<accession>A0A955L740</accession>
<evidence type="ECO:0000256" key="14">
    <source>
        <dbReference type="ARBA" id="ARBA00048988"/>
    </source>
</evidence>
<dbReference type="SUPFAM" id="SSF50249">
    <property type="entry name" value="Nucleic acid-binding proteins"/>
    <property type="match status" value="1"/>
</dbReference>
<evidence type="ECO:0000256" key="2">
    <source>
        <dbReference type="ARBA" id="ARBA00017846"/>
    </source>
</evidence>
<dbReference type="GO" id="GO:0016787">
    <property type="term" value="F:hydrolase activity"/>
    <property type="evidence" value="ECO:0007669"/>
    <property type="project" value="UniProtKB-KW"/>
</dbReference>
<proteinExistence type="inferred from homology"/>
<keyword evidence="7 15" id="KW-0067">ATP-binding</keyword>
<keyword evidence="5 15" id="KW-0378">Hydrolase</keyword>
<evidence type="ECO:0000259" key="16">
    <source>
        <dbReference type="PROSITE" id="PS51192"/>
    </source>
</evidence>
<dbReference type="PANTHER" id="PTHR47964:SF1">
    <property type="entry name" value="ATP-DEPENDENT DNA HELICASE HOMOLOG RECG, CHLOROPLASTIC"/>
    <property type="match status" value="1"/>
</dbReference>
<dbReference type="InterPro" id="IPR014001">
    <property type="entry name" value="Helicase_ATP-bd"/>
</dbReference>
<evidence type="ECO:0000313" key="18">
    <source>
        <dbReference type="EMBL" id="MCA9385174.1"/>
    </source>
</evidence>
<keyword evidence="11" id="KW-0413">Isomerase</keyword>
<dbReference type="Gene3D" id="3.40.50.300">
    <property type="entry name" value="P-loop containing nucleotide triphosphate hydrolases"/>
    <property type="match status" value="2"/>
</dbReference>
<protein>
    <recommendedName>
        <fullName evidence="2 15">ATP-dependent DNA helicase RecG</fullName>
        <ecNumber evidence="13 15">5.6.2.4</ecNumber>
    </recommendedName>
</protein>
<evidence type="ECO:0000256" key="10">
    <source>
        <dbReference type="ARBA" id="ARBA00023204"/>
    </source>
</evidence>
<dbReference type="GO" id="GO:0003677">
    <property type="term" value="F:DNA binding"/>
    <property type="evidence" value="ECO:0007669"/>
    <property type="project" value="UniProtKB-KW"/>
</dbReference>
<dbReference type="CDD" id="cd04488">
    <property type="entry name" value="RecG_wedge_OBF"/>
    <property type="match status" value="1"/>
</dbReference>
<dbReference type="NCBIfam" id="NF008168">
    <property type="entry name" value="PRK10917.2-2"/>
    <property type="match status" value="1"/>
</dbReference>
<evidence type="ECO:0000256" key="15">
    <source>
        <dbReference type="RuleBase" id="RU363016"/>
    </source>
</evidence>
<keyword evidence="6 15" id="KW-0347">Helicase</keyword>
<evidence type="ECO:0000256" key="6">
    <source>
        <dbReference type="ARBA" id="ARBA00022806"/>
    </source>
</evidence>
<dbReference type="InterPro" id="IPR011545">
    <property type="entry name" value="DEAD/DEAH_box_helicase_dom"/>
</dbReference>
<dbReference type="SMART" id="SM00490">
    <property type="entry name" value="HELICc"/>
    <property type="match status" value="1"/>
</dbReference>
<keyword evidence="9 15" id="KW-0233">DNA recombination</keyword>
<dbReference type="InterPro" id="IPR001650">
    <property type="entry name" value="Helicase_C-like"/>
</dbReference>
<comment type="catalytic activity">
    <reaction evidence="12 15">
        <text>Couples ATP hydrolysis with the unwinding of duplex DNA by translocating in the 3'-5' direction.</text>
        <dbReference type="EC" id="5.6.2.4"/>
    </reaction>
</comment>
<name>A0A955L740_9BACT</name>
<comment type="function">
    <text evidence="15">Plays a critical role in recombination and DNA repair. Helps process Holliday junction intermediates to mature products by catalyzing branch migration. Has replication fork regression activity, unwinds stalled or blocked replication forks to make a HJ that can be resolved. Has a DNA unwinding activity characteristic of a DNA helicase with 3'-5' polarity.</text>
</comment>
<dbReference type="PANTHER" id="PTHR47964">
    <property type="entry name" value="ATP-DEPENDENT DNA HELICASE HOMOLOG RECG, CHLOROPLASTIC"/>
    <property type="match status" value="1"/>
</dbReference>
<dbReference type="Pfam" id="PF00270">
    <property type="entry name" value="DEAD"/>
    <property type="match status" value="1"/>
</dbReference>
<dbReference type="GO" id="GO:0006310">
    <property type="term" value="P:DNA recombination"/>
    <property type="evidence" value="ECO:0007669"/>
    <property type="project" value="UniProtKB-UniRule"/>
</dbReference>
<dbReference type="PROSITE" id="PS51194">
    <property type="entry name" value="HELICASE_CTER"/>
    <property type="match status" value="1"/>
</dbReference>
<dbReference type="EMBL" id="JAGQLH010000006">
    <property type="protein sequence ID" value="MCA9385174.1"/>
    <property type="molecule type" value="Genomic_DNA"/>
</dbReference>
<comment type="catalytic activity">
    <reaction evidence="14 15">
        <text>ATP + H2O = ADP + phosphate + H(+)</text>
        <dbReference type="Rhea" id="RHEA:13065"/>
        <dbReference type="ChEBI" id="CHEBI:15377"/>
        <dbReference type="ChEBI" id="CHEBI:15378"/>
        <dbReference type="ChEBI" id="CHEBI:30616"/>
        <dbReference type="ChEBI" id="CHEBI:43474"/>
        <dbReference type="ChEBI" id="CHEBI:456216"/>
        <dbReference type="EC" id="5.6.2.4"/>
    </reaction>
</comment>
<sequence>MKLTDSIEKVSGIGPQSAKKMRKLDIFTIKDLIFYYPRYHHDYADIVQLKDLNFERIQTVKVSVTKFNSIKLRGKRAKSIQKAKVHDESGSLEVVWFNQPFIETYFTQNQEVYLAAKLTKNGSKLQITNPEYEILREDQTSTTHLGRISPVYALTEGIRQKWLRQKLKWLLEKLDYISDLKDTLHPHIQKEFSLIDIKAAIQNIHFPDSKTHLEQAERRLGFEELLRIQIDLEKQKRARSETTAPLFTNSDEAYKIVNDFIKSLPFTPTKDQSKAIEDILGDFTLQSPMRRLLQGDVGSGKTLVAVLAGLYVATQKKDVMVMAPTTVLAQQLYNSFKTYLEQFDFTVRLATSSTKNSTKTTPKGSLEMGITEGKSCVTIGTHSLLFLDDTFYSNLGLLIIDEQHRFGVSQREQLTKVLEEREKEPHYLTMTATPIPRTLAMTIFGDIDVSTITEKPKGRKEIKSHLVPHTKRVDSYKWIKNTISDGMQAFWVCPLIEESDNNSIKSAKATHKELQKIFPDLRIELLHGQLKEEQKQKILQDFKDKKFNILVSTSVIEVGIDVPNANIIIIEGAERFGLAQLHQLRGRVGRGESQAYCFLFLSDEINASEKSIERLKYFAKEPDGLKIAEYDLQSRGPGEVYGTKQSGIPNLKIASLTDTALVSETRKAAKLLLDITKH</sequence>
<dbReference type="PROSITE" id="PS51192">
    <property type="entry name" value="HELICASE_ATP_BIND_1"/>
    <property type="match status" value="1"/>
</dbReference>
<evidence type="ECO:0000256" key="8">
    <source>
        <dbReference type="ARBA" id="ARBA00023125"/>
    </source>
</evidence>
<dbReference type="NCBIfam" id="TIGR00643">
    <property type="entry name" value="recG"/>
    <property type="match status" value="1"/>
</dbReference>
<evidence type="ECO:0000259" key="17">
    <source>
        <dbReference type="PROSITE" id="PS51194"/>
    </source>
</evidence>
<dbReference type="InterPro" id="IPR004609">
    <property type="entry name" value="ATP-dep_DNA_helicase_RecG"/>
</dbReference>
<feature type="domain" description="Helicase ATP-binding" evidence="16">
    <location>
        <begin position="282"/>
        <end position="452"/>
    </location>
</feature>
<dbReference type="Pfam" id="PF19833">
    <property type="entry name" value="RecG_dom3_C"/>
    <property type="match status" value="1"/>
</dbReference>
<keyword evidence="10 15" id="KW-0234">DNA repair</keyword>
<dbReference type="Proteomes" id="UP000754563">
    <property type="component" value="Unassembled WGS sequence"/>
</dbReference>
<dbReference type="NCBIfam" id="NF008165">
    <property type="entry name" value="PRK10917.1-3"/>
    <property type="match status" value="1"/>
</dbReference>
<reference evidence="18" key="1">
    <citation type="submission" date="2020-04" db="EMBL/GenBank/DDBJ databases">
        <authorList>
            <person name="Zhang T."/>
        </authorList>
    </citation>
    <scope>NUCLEOTIDE SEQUENCE</scope>
    <source>
        <strain evidence="18">HKST-UBA11</strain>
    </source>
</reference>
<gene>
    <name evidence="18" type="primary">recG</name>
    <name evidence="18" type="ORF">KC717_00840</name>
</gene>
<dbReference type="Gene3D" id="2.40.50.140">
    <property type="entry name" value="Nucleic acid-binding proteins"/>
    <property type="match status" value="1"/>
</dbReference>
<evidence type="ECO:0000256" key="3">
    <source>
        <dbReference type="ARBA" id="ARBA00022741"/>
    </source>
</evidence>
<dbReference type="GO" id="GO:0005524">
    <property type="term" value="F:ATP binding"/>
    <property type="evidence" value="ECO:0007669"/>
    <property type="project" value="UniProtKB-KW"/>
</dbReference>
<evidence type="ECO:0000256" key="12">
    <source>
        <dbReference type="ARBA" id="ARBA00034617"/>
    </source>
</evidence>
<reference evidence="18" key="2">
    <citation type="journal article" date="2021" name="Microbiome">
        <title>Successional dynamics and alternative stable states in a saline activated sludge microbial community over 9 years.</title>
        <authorList>
            <person name="Wang Y."/>
            <person name="Ye J."/>
            <person name="Ju F."/>
            <person name="Liu L."/>
            <person name="Boyd J.A."/>
            <person name="Deng Y."/>
            <person name="Parks D.H."/>
            <person name="Jiang X."/>
            <person name="Yin X."/>
            <person name="Woodcroft B.J."/>
            <person name="Tyson G.W."/>
            <person name="Hugenholtz P."/>
            <person name="Polz M.F."/>
            <person name="Zhang T."/>
        </authorList>
    </citation>
    <scope>NUCLEOTIDE SEQUENCE</scope>
    <source>
        <strain evidence="18">HKST-UBA11</strain>
    </source>
</reference>
<evidence type="ECO:0000256" key="5">
    <source>
        <dbReference type="ARBA" id="ARBA00022801"/>
    </source>
</evidence>
<dbReference type="Pfam" id="PF00271">
    <property type="entry name" value="Helicase_C"/>
    <property type="match status" value="1"/>
</dbReference>
<dbReference type="CDD" id="cd18792">
    <property type="entry name" value="SF2_C_RecG_TRCF"/>
    <property type="match status" value="1"/>
</dbReference>
<evidence type="ECO:0000256" key="13">
    <source>
        <dbReference type="ARBA" id="ARBA00034808"/>
    </source>
</evidence>
<evidence type="ECO:0000256" key="11">
    <source>
        <dbReference type="ARBA" id="ARBA00023235"/>
    </source>
</evidence>
<keyword evidence="4 15" id="KW-0227">DNA damage</keyword>
<dbReference type="InterPro" id="IPR047112">
    <property type="entry name" value="RecG/Mfd"/>
</dbReference>
<dbReference type="SUPFAM" id="SSF52540">
    <property type="entry name" value="P-loop containing nucleoside triphosphate hydrolases"/>
    <property type="match status" value="2"/>
</dbReference>
<keyword evidence="8" id="KW-0238">DNA-binding</keyword>
<feature type="domain" description="Helicase C-terminal" evidence="17">
    <location>
        <begin position="485"/>
        <end position="633"/>
    </location>
</feature>
<comment type="caution">
    <text evidence="18">The sequence shown here is derived from an EMBL/GenBank/DDBJ whole genome shotgun (WGS) entry which is preliminary data.</text>
</comment>
<evidence type="ECO:0000256" key="4">
    <source>
        <dbReference type="ARBA" id="ARBA00022763"/>
    </source>
</evidence>